<reference evidence="1" key="1">
    <citation type="journal article" date="2012" name="PLoS ONE">
        <title>Gene sets for utilization of primary and secondary nutrition supplies in the distal gut of endangered iberian lynx.</title>
        <authorList>
            <person name="Alcaide M."/>
            <person name="Messina E."/>
            <person name="Richter M."/>
            <person name="Bargiela R."/>
            <person name="Peplies J."/>
            <person name="Huws S.A."/>
            <person name="Newbold C.J."/>
            <person name="Golyshin P.N."/>
            <person name="Simon M.A."/>
            <person name="Lopez G."/>
            <person name="Yakimov M.M."/>
            <person name="Ferrer M."/>
        </authorList>
    </citation>
    <scope>NUCLEOTIDE SEQUENCE</scope>
</reference>
<gene>
    <name evidence="1" type="ORF">EVA_22785</name>
</gene>
<feature type="non-terminal residue" evidence="1">
    <location>
        <position position="1"/>
    </location>
</feature>
<accession>J9F3M1</accession>
<evidence type="ECO:0000313" key="1">
    <source>
        <dbReference type="EMBL" id="EJW89108.1"/>
    </source>
</evidence>
<dbReference type="EMBL" id="AMCI01009699">
    <property type="protein sequence ID" value="EJW89108.1"/>
    <property type="molecule type" value="Genomic_DNA"/>
</dbReference>
<name>J9F3M1_9ZZZZ</name>
<feature type="non-terminal residue" evidence="1">
    <location>
        <position position="71"/>
    </location>
</feature>
<organism evidence="1">
    <name type="scientific">gut metagenome</name>
    <dbReference type="NCBI Taxonomy" id="749906"/>
    <lineage>
        <taxon>unclassified sequences</taxon>
        <taxon>metagenomes</taxon>
        <taxon>organismal metagenomes</taxon>
    </lineage>
</organism>
<proteinExistence type="predicted"/>
<protein>
    <submittedName>
        <fullName evidence="1">Uncharacterized protein</fullName>
    </submittedName>
</protein>
<sequence length="71" mass="7934">WHTRLLRHLFVSRHRVLYGACWLVEPLFGKRGLITGHITPARLAHPLPDSWVHPVTGEAHTGGLAALLQQA</sequence>
<comment type="caution">
    <text evidence="1">The sequence shown here is derived from an EMBL/GenBank/DDBJ whole genome shotgun (WGS) entry which is preliminary data.</text>
</comment>
<dbReference type="AlphaFoldDB" id="J9F3M1"/>